<name>A0AA38P3E1_9AGAR</name>
<keyword evidence="3" id="KW-1185">Reference proteome</keyword>
<feature type="region of interest" description="Disordered" evidence="1">
    <location>
        <begin position="290"/>
        <end position="380"/>
    </location>
</feature>
<feature type="compositionally biased region" description="Polar residues" evidence="1">
    <location>
        <begin position="120"/>
        <end position="129"/>
    </location>
</feature>
<reference evidence="2" key="1">
    <citation type="submission" date="2022-08" db="EMBL/GenBank/DDBJ databases">
        <authorList>
            <consortium name="DOE Joint Genome Institute"/>
            <person name="Min B."/>
            <person name="Riley R."/>
            <person name="Sierra-Patev S."/>
            <person name="Naranjo-Ortiz M."/>
            <person name="Looney B."/>
            <person name="Konkel Z."/>
            <person name="Slot J.C."/>
            <person name="Sakamoto Y."/>
            <person name="Steenwyk J.L."/>
            <person name="Rokas A."/>
            <person name="Carro J."/>
            <person name="Camarero S."/>
            <person name="Ferreira P."/>
            <person name="Molpeceres G."/>
            <person name="Ruiz-Duenas F.J."/>
            <person name="Serrano A."/>
            <person name="Henrissat B."/>
            <person name="Drula E."/>
            <person name="Hughes K.W."/>
            <person name="Mata J.L."/>
            <person name="Ishikawa N.K."/>
            <person name="Vargas-Isla R."/>
            <person name="Ushijima S."/>
            <person name="Smith C.A."/>
            <person name="Ahrendt S."/>
            <person name="Andreopoulos W."/>
            <person name="He G."/>
            <person name="Labutti K."/>
            <person name="Lipzen A."/>
            <person name="Ng V."/>
            <person name="Sandor L."/>
            <person name="Barry K."/>
            <person name="Martinez A.T."/>
            <person name="Xiao Y."/>
            <person name="Gibbons J.G."/>
            <person name="Terashima K."/>
            <person name="Hibbett D.S."/>
            <person name="Grigoriev I.V."/>
        </authorList>
    </citation>
    <scope>NUCLEOTIDE SEQUENCE</scope>
    <source>
        <strain evidence="2">TFB9207</strain>
    </source>
</reference>
<feature type="compositionally biased region" description="Pro residues" evidence="1">
    <location>
        <begin position="299"/>
        <end position="317"/>
    </location>
</feature>
<feature type="compositionally biased region" description="Low complexity" evidence="1">
    <location>
        <begin position="46"/>
        <end position="72"/>
    </location>
</feature>
<organism evidence="2 3">
    <name type="scientific">Lentinula raphanica</name>
    <dbReference type="NCBI Taxonomy" id="153919"/>
    <lineage>
        <taxon>Eukaryota</taxon>
        <taxon>Fungi</taxon>
        <taxon>Dikarya</taxon>
        <taxon>Basidiomycota</taxon>
        <taxon>Agaricomycotina</taxon>
        <taxon>Agaricomycetes</taxon>
        <taxon>Agaricomycetidae</taxon>
        <taxon>Agaricales</taxon>
        <taxon>Marasmiineae</taxon>
        <taxon>Omphalotaceae</taxon>
        <taxon>Lentinula</taxon>
    </lineage>
</organism>
<feature type="compositionally biased region" description="Low complexity" evidence="1">
    <location>
        <begin position="188"/>
        <end position="207"/>
    </location>
</feature>
<evidence type="ECO:0000313" key="2">
    <source>
        <dbReference type="EMBL" id="KAJ3835564.1"/>
    </source>
</evidence>
<gene>
    <name evidence="2" type="ORF">F5878DRAFT_303397</name>
</gene>
<dbReference type="AlphaFoldDB" id="A0AA38P3E1"/>
<evidence type="ECO:0000256" key="1">
    <source>
        <dbReference type="SAM" id="MobiDB-lite"/>
    </source>
</evidence>
<accession>A0AA38P3E1</accession>
<feature type="compositionally biased region" description="Polar residues" evidence="1">
    <location>
        <begin position="19"/>
        <end position="38"/>
    </location>
</feature>
<proteinExistence type="predicted"/>
<feature type="compositionally biased region" description="Low complexity" evidence="1">
    <location>
        <begin position="79"/>
        <end position="101"/>
    </location>
</feature>
<feature type="compositionally biased region" description="Polar residues" evidence="1">
    <location>
        <begin position="357"/>
        <end position="368"/>
    </location>
</feature>
<evidence type="ECO:0000313" key="3">
    <source>
        <dbReference type="Proteomes" id="UP001163846"/>
    </source>
</evidence>
<feature type="compositionally biased region" description="Basic and acidic residues" evidence="1">
    <location>
        <begin position="165"/>
        <end position="180"/>
    </location>
</feature>
<feature type="compositionally biased region" description="Basic and acidic residues" evidence="1">
    <location>
        <begin position="102"/>
        <end position="115"/>
    </location>
</feature>
<feature type="region of interest" description="Disordered" evidence="1">
    <location>
        <begin position="1"/>
        <end position="271"/>
    </location>
</feature>
<dbReference type="EMBL" id="MU806399">
    <property type="protein sequence ID" value="KAJ3835564.1"/>
    <property type="molecule type" value="Genomic_DNA"/>
</dbReference>
<dbReference type="Proteomes" id="UP001163846">
    <property type="component" value="Unassembled WGS sequence"/>
</dbReference>
<comment type="caution">
    <text evidence="2">The sequence shown here is derived from an EMBL/GenBank/DDBJ whole genome shotgun (WGS) entry which is preliminary data.</text>
</comment>
<protein>
    <submittedName>
        <fullName evidence="2">Uncharacterized protein</fullName>
    </submittedName>
</protein>
<sequence>MSNTTPPKSLRSRMGTAMRRTSSVLAFSRPSTPGASPKQSQGAGGRARSSSVTTSESDTSSVSRPSVDTSAPTIPPISTPSAIQMPSPIAESPAREAAATADEIREELRELKEPKAGPTPLTQVVTAPSAQALEEAPSQAPSSTGPALIGSANEPHVFTEEPDEMSLRAHTIESSKESAPIEKQTQNVPAPVAPAGPSVSEVSPAPGLETAPSYFEIPPHPPSESSLSDSKSLRRAILENTMGVVEQEQTPGEIPSDQTTPRPHGPADTENASVFYAFSDMPVPATNEVKAEDSLKPAPSMPEPTVEPVPVPGPAPPTAEVVQMPLPDIADEGSVPPPVGPSASQPIPIPSKRQDIDTQPDQPSTYTYTDDVLSQPAGYVPKDKKVENAASSNIVPYDIGSNEEVWASRANMQKDRDAVGRQHVDNSLQTLQDPFADPVPSIHPSTIGTIGLSGMPEPDNAATRNQASNTGSQTIPEVMVVPITQPREEVSTRYVSITENRYFFKWPSGQSTNIRFHIMKPMKPNLFLVPAPYLRHHTFKCTHHNPLIISLMFPGYQVAALRLQYHSHQASPSHIPLYPVYITLVGSNTLSLIQQSITLTRLSA</sequence>